<dbReference type="PANTHER" id="PTHR35204">
    <property type="entry name" value="YALI0A21131P"/>
    <property type="match status" value="1"/>
</dbReference>
<evidence type="ECO:0000313" key="3">
    <source>
        <dbReference type="EMBL" id="KFA66680.1"/>
    </source>
</evidence>
<dbReference type="OrthoDB" id="10261782at2759"/>
<protein>
    <submittedName>
        <fullName evidence="3">Uncharacterized protein</fullName>
    </submittedName>
</protein>
<feature type="region of interest" description="Disordered" evidence="1">
    <location>
        <begin position="111"/>
        <end position="166"/>
    </location>
</feature>
<dbReference type="InParanoid" id="A0A084QRU5"/>
<organism evidence="3 4">
    <name type="scientific">Stachybotrys chlorohalonatus (strain IBT 40285)</name>
    <dbReference type="NCBI Taxonomy" id="1283841"/>
    <lineage>
        <taxon>Eukaryota</taxon>
        <taxon>Fungi</taxon>
        <taxon>Dikarya</taxon>
        <taxon>Ascomycota</taxon>
        <taxon>Pezizomycotina</taxon>
        <taxon>Sordariomycetes</taxon>
        <taxon>Hypocreomycetidae</taxon>
        <taxon>Hypocreales</taxon>
        <taxon>Stachybotryaceae</taxon>
        <taxon>Stachybotrys</taxon>
    </lineage>
</organism>
<feature type="chain" id="PRO_5001779731" evidence="2">
    <location>
        <begin position="21"/>
        <end position="562"/>
    </location>
</feature>
<evidence type="ECO:0000313" key="4">
    <source>
        <dbReference type="Proteomes" id="UP000028524"/>
    </source>
</evidence>
<dbReference type="EMBL" id="KL660411">
    <property type="protein sequence ID" value="KFA66680.1"/>
    <property type="molecule type" value="Genomic_DNA"/>
</dbReference>
<dbReference type="PANTHER" id="PTHR35204:SF1">
    <property type="entry name" value="ENTEROTOXIN"/>
    <property type="match status" value="1"/>
</dbReference>
<dbReference type="FunCoup" id="A0A084QRU5">
    <property type="interactions" value="14"/>
</dbReference>
<accession>A0A084QRU5</accession>
<feature type="compositionally biased region" description="Pro residues" evidence="1">
    <location>
        <begin position="121"/>
        <end position="130"/>
    </location>
</feature>
<gene>
    <name evidence="3" type="ORF">S40285_04992</name>
</gene>
<dbReference type="Proteomes" id="UP000028524">
    <property type="component" value="Unassembled WGS sequence"/>
</dbReference>
<name>A0A084QRU5_STAC4</name>
<sequence length="562" mass="62801">MNLKPRVFSLLQCLTVSASAAIVAGSGSGSATPQVCIEPSHESAQTNAYRIFNAIHSATRQWGSSLNHNGFGFLPAVVGEGTVLYHGSRYSDPPTWPEWLAFEVEHAEAFAQSTSARFPRRPPGPPPSDPPPEHSTSEASWSQAEDAQVPLERQGRKEDGQEARSRGYFHTYRASRDLNLLYIDGTSAGKSDMGMMDSQDLLLLGNKSVHHVFDDMTRAAHLCDLVTHWGYDGVMRMEIGFEVIFCDFSNGLHLMSAARTYYANDTLHDGDPGIGMYQWARASGERYDGLGASRVRLDFSSMVSGFFFPINISSTDSDRPDLIRLAAASLDELKDIKDYLQAVSTAPRRFNVQWQSIVDMIISRFAERLALLGWTDLPNQNFIAELQKATLTYIDAPPLQDDGKTWPTDKVNRTADAIDRCTENYLVPALPTQPHWSKEDQLIYTALDTVVGNICRTLFAARSLLFEASPDVPNQDYRIEVSKDNPALNEAISISRGLIHRLLEQLAWTEWKKPRRCPLGEIAFVAMWPFGSSEDHWNPGCRSIGHMSHMRSEYWGLRTPSH</sequence>
<dbReference type="InterPro" id="IPR038921">
    <property type="entry name" value="YOR389W-like"/>
</dbReference>
<reference evidence="3 4" key="1">
    <citation type="journal article" date="2014" name="BMC Genomics">
        <title>Comparative genome sequencing reveals chemotype-specific gene clusters in the toxigenic black mold Stachybotrys.</title>
        <authorList>
            <person name="Semeiks J."/>
            <person name="Borek D."/>
            <person name="Otwinowski Z."/>
            <person name="Grishin N.V."/>
        </authorList>
    </citation>
    <scope>NUCLEOTIDE SEQUENCE [LARGE SCALE GENOMIC DNA]</scope>
    <source>
        <strain evidence="3 4">IBT 40285</strain>
    </source>
</reference>
<keyword evidence="4" id="KW-1185">Reference proteome</keyword>
<dbReference type="AlphaFoldDB" id="A0A084QRU5"/>
<feature type="signal peptide" evidence="2">
    <location>
        <begin position="1"/>
        <end position="20"/>
    </location>
</feature>
<keyword evidence="2" id="KW-0732">Signal</keyword>
<dbReference type="STRING" id="1283841.A0A084QRU5"/>
<proteinExistence type="predicted"/>
<dbReference type="OMA" id="DEFCAIP"/>
<evidence type="ECO:0000256" key="1">
    <source>
        <dbReference type="SAM" id="MobiDB-lite"/>
    </source>
</evidence>
<feature type="compositionally biased region" description="Basic and acidic residues" evidence="1">
    <location>
        <begin position="153"/>
        <end position="165"/>
    </location>
</feature>
<dbReference type="HOGENOM" id="CLU_017366_2_0_1"/>
<evidence type="ECO:0000256" key="2">
    <source>
        <dbReference type="SAM" id="SignalP"/>
    </source>
</evidence>